<reference evidence="3 4" key="1">
    <citation type="journal article" date="2015" name="Mol. Plant Microbe Interact.">
        <title>Genome, transcriptome, and functional analyses of Penicillium expansum provide new insights into secondary metabolism and pathogenicity.</title>
        <authorList>
            <person name="Ballester A.R."/>
            <person name="Marcet-Houben M."/>
            <person name="Levin E."/>
            <person name="Sela N."/>
            <person name="Selma-Lazaro C."/>
            <person name="Carmona L."/>
            <person name="Wisniewski M."/>
            <person name="Droby S."/>
            <person name="Gonzalez-Candelas L."/>
            <person name="Gabaldon T."/>
        </authorList>
    </citation>
    <scope>NUCLEOTIDE SEQUENCE [LARGE SCALE GENOMIC DNA]</scope>
    <source>
        <strain evidence="3 4">PHI-1</strain>
    </source>
</reference>
<keyword evidence="2" id="KW-0812">Transmembrane</keyword>
<dbReference type="EMBL" id="JQGA01000836">
    <property type="protein sequence ID" value="KGO73147.1"/>
    <property type="molecule type" value="Genomic_DNA"/>
</dbReference>
<feature type="region of interest" description="Disordered" evidence="1">
    <location>
        <begin position="1"/>
        <end position="34"/>
    </location>
</feature>
<sequence>MSCYNNSSTNNNSCSANNGSQGQEMGDPGKPHTWMKDVHDLPRTVGLFSIIYAIYLVGRVVVGYLTHLQKLRKIRAEKTAKCAKCTEAESRTRELELRLQLAELSAQEANSRAEQFAQRERDANERAEVLQRRAGQAEVREGDRRSFRFSAHRVEPMADPRYPESTTSSSGHDQNLFQRLGGSISRLHRKGETLKSGKQGNRQRG</sequence>
<feature type="compositionally biased region" description="Basic and acidic residues" evidence="1">
    <location>
        <begin position="138"/>
        <end position="162"/>
    </location>
</feature>
<dbReference type="OrthoDB" id="4368924at2759"/>
<accession>A0A0A2KZ81</accession>
<keyword evidence="4" id="KW-1185">Reference proteome</keyword>
<protein>
    <submittedName>
        <fullName evidence="3">Uncharacterized protein</fullName>
    </submittedName>
</protein>
<feature type="compositionally biased region" description="Polar residues" evidence="1">
    <location>
        <begin position="196"/>
        <end position="205"/>
    </location>
</feature>
<dbReference type="OMA" id="FSCIYGI"/>
<feature type="transmembrane region" description="Helical" evidence="2">
    <location>
        <begin position="45"/>
        <end position="65"/>
    </location>
</feature>
<evidence type="ECO:0000313" key="4">
    <source>
        <dbReference type="Proteomes" id="UP000030104"/>
    </source>
</evidence>
<keyword evidence="2" id="KW-1133">Transmembrane helix</keyword>
<evidence type="ECO:0000256" key="1">
    <source>
        <dbReference type="SAM" id="MobiDB-lite"/>
    </source>
</evidence>
<keyword evidence="2" id="KW-0472">Membrane</keyword>
<feature type="compositionally biased region" description="Low complexity" evidence="1">
    <location>
        <begin position="1"/>
        <end position="20"/>
    </location>
</feature>
<evidence type="ECO:0000256" key="2">
    <source>
        <dbReference type="SAM" id="Phobius"/>
    </source>
</evidence>
<organism evidence="3 4">
    <name type="scientific">Penicillium italicum</name>
    <name type="common">Blue mold</name>
    <dbReference type="NCBI Taxonomy" id="40296"/>
    <lineage>
        <taxon>Eukaryota</taxon>
        <taxon>Fungi</taxon>
        <taxon>Dikarya</taxon>
        <taxon>Ascomycota</taxon>
        <taxon>Pezizomycotina</taxon>
        <taxon>Eurotiomycetes</taxon>
        <taxon>Eurotiomycetidae</taxon>
        <taxon>Eurotiales</taxon>
        <taxon>Aspergillaceae</taxon>
        <taxon>Penicillium</taxon>
    </lineage>
</organism>
<name>A0A0A2KZ81_PENIT</name>
<dbReference type="Proteomes" id="UP000030104">
    <property type="component" value="Unassembled WGS sequence"/>
</dbReference>
<comment type="caution">
    <text evidence="3">The sequence shown here is derived from an EMBL/GenBank/DDBJ whole genome shotgun (WGS) entry which is preliminary data.</text>
</comment>
<proteinExistence type="predicted"/>
<dbReference type="AlphaFoldDB" id="A0A0A2KZ81"/>
<feature type="compositionally biased region" description="Polar residues" evidence="1">
    <location>
        <begin position="164"/>
        <end position="177"/>
    </location>
</feature>
<gene>
    <name evidence="3" type="ORF">PITC_003360</name>
</gene>
<feature type="region of interest" description="Disordered" evidence="1">
    <location>
        <begin position="132"/>
        <end position="205"/>
    </location>
</feature>
<evidence type="ECO:0000313" key="3">
    <source>
        <dbReference type="EMBL" id="KGO73147.1"/>
    </source>
</evidence>
<dbReference type="HOGENOM" id="CLU_1337905_0_0_1"/>